<keyword evidence="7" id="KW-0239">DNA-directed DNA polymerase</keyword>
<evidence type="ECO:0000313" key="13">
    <source>
        <dbReference type="Proteomes" id="UP000284842"/>
    </source>
</evidence>
<evidence type="ECO:0000256" key="7">
    <source>
        <dbReference type="ARBA" id="ARBA00022932"/>
    </source>
</evidence>
<proteinExistence type="inferred from homology"/>
<evidence type="ECO:0000256" key="8">
    <source>
        <dbReference type="ARBA" id="ARBA00023242"/>
    </source>
</evidence>
<dbReference type="InParanoid" id="A0A409YPN0"/>
<keyword evidence="4" id="KW-0808">Transferase</keyword>
<dbReference type="OrthoDB" id="3763at2759"/>
<protein>
    <recommendedName>
        <fullName evidence="3">DNA-directed DNA polymerase</fullName>
        <ecNumber evidence="3">2.7.7.7</ecNumber>
    </recommendedName>
</protein>
<dbReference type="EC" id="2.7.7.7" evidence="3"/>
<feature type="domain" description="DNA polymerase delta subunit OB-fold" evidence="11">
    <location>
        <begin position="41"/>
        <end position="173"/>
    </location>
</feature>
<comment type="catalytic activity">
    <reaction evidence="9">
        <text>DNA(n) + a 2'-deoxyribonucleoside 5'-triphosphate = DNA(n+1) + diphosphate</text>
        <dbReference type="Rhea" id="RHEA:22508"/>
        <dbReference type="Rhea" id="RHEA-COMP:17339"/>
        <dbReference type="Rhea" id="RHEA-COMP:17340"/>
        <dbReference type="ChEBI" id="CHEBI:33019"/>
        <dbReference type="ChEBI" id="CHEBI:61560"/>
        <dbReference type="ChEBI" id="CHEBI:173112"/>
        <dbReference type="EC" id="2.7.7.7"/>
    </reaction>
</comment>
<dbReference type="AlphaFoldDB" id="A0A409YPN0"/>
<keyword evidence="8" id="KW-0539">Nucleus</keyword>
<dbReference type="InterPro" id="IPR007185">
    <property type="entry name" value="DNA_pol_a/d/e_bsu"/>
</dbReference>
<accession>A0A409YPN0</accession>
<evidence type="ECO:0000256" key="1">
    <source>
        <dbReference type="ARBA" id="ARBA00004123"/>
    </source>
</evidence>
<keyword evidence="5" id="KW-0548">Nucleotidyltransferase</keyword>
<dbReference type="Pfam" id="PF18018">
    <property type="entry name" value="DNA_pol_D_N"/>
    <property type="match status" value="1"/>
</dbReference>
<dbReference type="GO" id="GO:0043625">
    <property type="term" value="C:delta DNA polymerase complex"/>
    <property type="evidence" value="ECO:0007669"/>
    <property type="project" value="TreeGrafter"/>
</dbReference>
<evidence type="ECO:0000256" key="3">
    <source>
        <dbReference type="ARBA" id="ARBA00012417"/>
    </source>
</evidence>
<dbReference type="GO" id="GO:0003887">
    <property type="term" value="F:DNA-directed DNA polymerase activity"/>
    <property type="evidence" value="ECO:0007669"/>
    <property type="project" value="UniProtKB-KW"/>
</dbReference>
<feature type="domain" description="DNA polymerase alpha/delta/epsilon subunit B" evidence="10">
    <location>
        <begin position="207"/>
        <end position="437"/>
    </location>
</feature>
<dbReference type="Proteomes" id="UP000284842">
    <property type="component" value="Unassembled WGS sequence"/>
</dbReference>
<gene>
    <name evidence="12" type="ORF">CVT24_010418</name>
</gene>
<reference evidence="12 13" key="1">
    <citation type="journal article" date="2018" name="Evol. Lett.">
        <title>Horizontal gene cluster transfer increased hallucinogenic mushroom diversity.</title>
        <authorList>
            <person name="Reynolds H.T."/>
            <person name="Vijayakumar V."/>
            <person name="Gluck-Thaler E."/>
            <person name="Korotkin H.B."/>
            <person name="Matheny P.B."/>
            <person name="Slot J.C."/>
        </authorList>
    </citation>
    <scope>NUCLEOTIDE SEQUENCE [LARGE SCALE GENOMIC DNA]</scope>
    <source>
        <strain evidence="12 13">2629</strain>
    </source>
</reference>
<evidence type="ECO:0000313" key="12">
    <source>
        <dbReference type="EMBL" id="PPR04960.1"/>
    </source>
</evidence>
<organism evidence="12 13">
    <name type="scientific">Panaeolus cyanescens</name>
    <dbReference type="NCBI Taxonomy" id="181874"/>
    <lineage>
        <taxon>Eukaryota</taxon>
        <taxon>Fungi</taxon>
        <taxon>Dikarya</taxon>
        <taxon>Basidiomycota</taxon>
        <taxon>Agaricomycotina</taxon>
        <taxon>Agaricomycetes</taxon>
        <taxon>Agaricomycetidae</taxon>
        <taxon>Agaricales</taxon>
        <taxon>Agaricineae</taxon>
        <taxon>Galeropsidaceae</taxon>
        <taxon>Panaeolus</taxon>
    </lineage>
</organism>
<evidence type="ECO:0000259" key="11">
    <source>
        <dbReference type="Pfam" id="PF18018"/>
    </source>
</evidence>
<dbReference type="Gene3D" id="3.60.21.50">
    <property type="match status" value="1"/>
</dbReference>
<dbReference type="PANTHER" id="PTHR10416:SF0">
    <property type="entry name" value="DNA POLYMERASE DELTA SUBUNIT 2"/>
    <property type="match status" value="1"/>
</dbReference>
<evidence type="ECO:0000256" key="5">
    <source>
        <dbReference type="ARBA" id="ARBA00022695"/>
    </source>
</evidence>
<dbReference type="InterPro" id="IPR040663">
    <property type="entry name" value="DNA_pol_D_N"/>
</dbReference>
<dbReference type="Pfam" id="PF04042">
    <property type="entry name" value="DNA_pol_E_B"/>
    <property type="match status" value="1"/>
</dbReference>
<evidence type="ECO:0000256" key="9">
    <source>
        <dbReference type="ARBA" id="ARBA00049244"/>
    </source>
</evidence>
<dbReference type="STRING" id="181874.A0A409YPN0"/>
<dbReference type="Gene3D" id="2.40.50.430">
    <property type="match status" value="1"/>
</dbReference>
<sequence length="523" mass="57508">MSGEPSTSSLLPPRSSTTIYPLSKATPSFVIDQHKKTYKYQYSNIYFIRLKHLREPVEDNAFLKWKGISGNPVLVPRVLDVEKGRLCYIIGTVYMDMPLKPNVLIDIARDQSIPPPPPLAKFCSDEDQTMLEDESGRIRLVGPTIDAAKLVTGVIIGALGMETPNGDFEVVDICYAGMAPQIPPDEAGEETMNIDDTKTSGAEDEWIAAISGLDVGSPAAGAQIQMLAEYLSGEGGDMGVPAAQISRLIIAGNSLTAAASLTIDSVQDEAPKDRQFTDIGNISLHPIHTLSSALEDVASIMPIHVLPGELDPSGTILPQQPFPRAMFGDAAKYPTFICETNPTYLILGTNPESQPARPRIRRTLLINSGQPLNDMFKYLKSPPNTRLSVLESTLRWRHMAPTAPDTLWCHPYLSEDPFIINETPHIYIVGDQKKFATKLVVQNPQSRNEHAVKCRIVALPVFSKTGEFALINLRTLEVKCQKFTVFNLSGAQEDTVMQVEQELPSTMPLQMTQDSLPESSMEY</sequence>
<name>A0A409YPN0_9AGAR</name>
<dbReference type="FunCoup" id="A0A409YPN0">
    <property type="interactions" value="330"/>
</dbReference>
<dbReference type="PANTHER" id="PTHR10416">
    <property type="entry name" value="DNA POLYMERASE DELTA SUBUNIT 2"/>
    <property type="match status" value="1"/>
</dbReference>
<keyword evidence="6" id="KW-0235">DNA replication</keyword>
<keyword evidence="13" id="KW-1185">Reference proteome</keyword>
<evidence type="ECO:0000256" key="2">
    <source>
        <dbReference type="ARBA" id="ARBA00006035"/>
    </source>
</evidence>
<dbReference type="GO" id="GO:0006281">
    <property type="term" value="P:DNA repair"/>
    <property type="evidence" value="ECO:0007669"/>
    <property type="project" value="UniProtKB-ARBA"/>
</dbReference>
<dbReference type="EMBL" id="NHTK01000869">
    <property type="protein sequence ID" value="PPR04960.1"/>
    <property type="molecule type" value="Genomic_DNA"/>
</dbReference>
<dbReference type="InterPro" id="IPR024826">
    <property type="entry name" value="DNA_pol_delta/II_ssu"/>
</dbReference>
<evidence type="ECO:0000256" key="4">
    <source>
        <dbReference type="ARBA" id="ARBA00022679"/>
    </source>
</evidence>
<comment type="caution">
    <text evidence="12">The sequence shown here is derived from an EMBL/GenBank/DDBJ whole genome shotgun (WGS) entry which is preliminary data.</text>
</comment>
<dbReference type="FunFam" id="2.40.50.430:FF:000002">
    <property type="entry name" value="DNA polymerase delta subunit"/>
    <property type="match status" value="1"/>
</dbReference>
<dbReference type="GO" id="GO:0003677">
    <property type="term" value="F:DNA binding"/>
    <property type="evidence" value="ECO:0007669"/>
    <property type="project" value="InterPro"/>
</dbReference>
<comment type="similarity">
    <text evidence="2">Belongs to the DNA polymerase delta/II small subunit family.</text>
</comment>
<comment type="subcellular location">
    <subcellularLocation>
        <location evidence="1">Nucleus</location>
    </subcellularLocation>
</comment>
<evidence type="ECO:0000259" key="10">
    <source>
        <dbReference type="Pfam" id="PF04042"/>
    </source>
</evidence>
<dbReference type="GO" id="GO:0006273">
    <property type="term" value="P:lagging strand elongation"/>
    <property type="evidence" value="ECO:0007669"/>
    <property type="project" value="UniProtKB-ARBA"/>
</dbReference>
<evidence type="ECO:0000256" key="6">
    <source>
        <dbReference type="ARBA" id="ARBA00022705"/>
    </source>
</evidence>